<dbReference type="Pfam" id="PF19295">
    <property type="entry name" value="SufBD_N"/>
    <property type="match status" value="1"/>
</dbReference>
<reference evidence="4 5" key="1">
    <citation type="submission" date="2023-07" db="EMBL/GenBank/DDBJ databases">
        <title>Genomic Encyclopedia of Type Strains, Phase IV (KMG-IV): sequencing the most valuable type-strain genomes for metagenomic binning, comparative biology and taxonomic classification.</title>
        <authorList>
            <person name="Goeker M."/>
        </authorList>
    </citation>
    <scope>NUCLEOTIDE SEQUENCE [LARGE SCALE GENOMIC DNA]</scope>
    <source>
        <strain evidence="4 5">DSM 338</strain>
    </source>
</reference>
<dbReference type="NCBIfam" id="TIGR01981">
    <property type="entry name" value="sufD"/>
    <property type="match status" value="1"/>
</dbReference>
<comment type="caution">
    <text evidence="4">The sequence shown here is derived from an EMBL/GenBank/DDBJ whole genome shotgun (WGS) entry which is preliminary data.</text>
</comment>
<keyword evidence="5" id="KW-1185">Reference proteome</keyword>
<evidence type="ECO:0000313" key="5">
    <source>
        <dbReference type="Proteomes" id="UP001245370"/>
    </source>
</evidence>
<dbReference type="RefSeq" id="WP_281804376.1">
    <property type="nucleotide sequence ID" value="NZ_BSDO01000001.1"/>
</dbReference>
<dbReference type="Proteomes" id="UP001245370">
    <property type="component" value="Unassembled WGS sequence"/>
</dbReference>
<name>A0ABU1KJD9_XANFL</name>
<accession>A0ABU1KJD9</accession>
<dbReference type="EMBL" id="JAVDPY010000003">
    <property type="protein sequence ID" value="MDR6333917.1"/>
    <property type="molecule type" value="Genomic_DNA"/>
</dbReference>
<comment type="similarity">
    <text evidence="1">Belongs to the iron-sulfur cluster assembly SufBD family.</text>
</comment>
<dbReference type="InterPro" id="IPR045595">
    <property type="entry name" value="SufBD_N"/>
</dbReference>
<feature type="domain" description="SUF system FeS cluster assembly SufBD core" evidence="2">
    <location>
        <begin position="186"/>
        <end position="418"/>
    </location>
</feature>
<dbReference type="InterPro" id="IPR055346">
    <property type="entry name" value="Fe-S_cluster_assembly_SufBD"/>
</dbReference>
<protein>
    <submittedName>
        <fullName evidence="4">Fe-S cluster assembly protein SufD</fullName>
    </submittedName>
</protein>
<sequence length="447" mass="46561">MASPAPAIVRPMKTGAELALAETFAAVRASLPGGPDVAAQRTAAFDTFADAGLPHRRVESWKYTDLRALMRDAKPLAPLPDADAKAKAVAAGSLFSTLGFRRLVVVNGTFVPELSDLSDLEPGLTIASMADALADPAGLPASYLGRTVASSDAVLALNTALMGDGVVVHVAAGVSIPRPVELVFVTTAETPVAAFTRSLVVVEDGASLSLVESHEGPAGIAYQVNTALELVVGAGATFERVKVTTEGSDAVHLATMLAKVGADARFSNTFFTTGGAVVRNQLLLHLAGENVKAHMGGVSLLAGKQHADTMLSVDHAAPAGESRESFRAVLDGASQDIFQGKIAVRQAAQKTDARMLSRALLLTETAESCNKPELEIFADDVQCGHGCTTGTLDQQIKFYLMARGIPAKEAEALLIQAFVGEVIDAIGEEGIRTALAEATRAWLLGRE</sequence>
<organism evidence="4 5">
    <name type="scientific">Xanthobacter flavus</name>
    <dbReference type="NCBI Taxonomy" id="281"/>
    <lineage>
        <taxon>Bacteria</taxon>
        <taxon>Pseudomonadati</taxon>
        <taxon>Pseudomonadota</taxon>
        <taxon>Alphaproteobacteria</taxon>
        <taxon>Hyphomicrobiales</taxon>
        <taxon>Xanthobacteraceae</taxon>
        <taxon>Xanthobacter</taxon>
    </lineage>
</organism>
<dbReference type="InterPro" id="IPR037284">
    <property type="entry name" value="SUF_FeS_clus_asmbl_SufBD_sf"/>
</dbReference>
<evidence type="ECO:0000259" key="2">
    <source>
        <dbReference type="Pfam" id="PF01458"/>
    </source>
</evidence>
<feature type="domain" description="SUF system FeS cluster assembly SufBD N-terminal" evidence="3">
    <location>
        <begin position="37"/>
        <end position="181"/>
    </location>
</feature>
<dbReference type="PANTHER" id="PTHR43575:SF1">
    <property type="entry name" value="PROTEIN ABCI7, CHLOROPLASTIC"/>
    <property type="match status" value="1"/>
</dbReference>
<dbReference type="Pfam" id="PF01458">
    <property type="entry name" value="SUFBD_core"/>
    <property type="match status" value="1"/>
</dbReference>
<dbReference type="GeneID" id="95760794"/>
<dbReference type="PANTHER" id="PTHR43575">
    <property type="entry name" value="PROTEIN ABCI7, CHLOROPLASTIC"/>
    <property type="match status" value="1"/>
</dbReference>
<dbReference type="InterPro" id="IPR011542">
    <property type="entry name" value="SUF_FeS_clus_asmbl_SufD"/>
</dbReference>
<evidence type="ECO:0000256" key="1">
    <source>
        <dbReference type="ARBA" id="ARBA00043967"/>
    </source>
</evidence>
<proteinExistence type="inferred from homology"/>
<dbReference type="SUPFAM" id="SSF101960">
    <property type="entry name" value="Stabilizer of iron transporter SufD"/>
    <property type="match status" value="1"/>
</dbReference>
<evidence type="ECO:0000259" key="3">
    <source>
        <dbReference type="Pfam" id="PF19295"/>
    </source>
</evidence>
<gene>
    <name evidence="4" type="ORF">GGQ86_002387</name>
</gene>
<dbReference type="InterPro" id="IPR000825">
    <property type="entry name" value="SUF_FeS_clus_asmbl_SufBD_core"/>
</dbReference>
<evidence type="ECO:0000313" key="4">
    <source>
        <dbReference type="EMBL" id="MDR6333917.1"/>
    </source>
</evidence>